<feature type="domain" description="Leucine-rich repeat-containing N-terminal plant-type" evidence="13">
    <location>
        <begin position="884"/>
        <end position="922"/>
    </location>
</feature>
<evidence type="ECO:0000256" key="5">
    <source>
        <dbReference type="ARBA" id="ARBA00022692"/>
    </source>
</evidence>
<dbReference type="SUPFAM" id="SSF52047">
    <property type="entry name" value="RNI-like"/>
    <property type="match status" value="1"/>
</dbReference>
<dbReference type="Proteomes" id="UP000283530">
    <property type="component" value="Unassembled WGS sequence"/>
</dbReference>
<evidence type="ECO:0000256" key="10">
    <source>
        <dbReference type="ARBA" id="ARBA00023180"/>
    </source>
</evidence>
<evidence type="ECO:0000313" key="15">
    <source>
        <dbReference type="Proteomes" id="UP000283530"/>
    </source>
</evidence>
<evidence type="ECO:0000256" key="2">
    <source>
        <dbReference type="ARBA" id="ARBA00009592"/>
    </source>
</evidence>
<comment type="caution">
    <text evidence="14">The sequence shown here is derived from an EMBL/GenBank/DDBJ whole genome shotgun (WGS) entry which is preliminary data.</text>
</comment>
<keyword evidence="3" id="KW-1003">Cell membrane</keyword>
<dbReference type="Pfam" id="PF13855">
    <property type="entry name" value="LRR_8"/>
    <property type="match status" value="4"/>
</dbReference>
<sequence length="1171" mass="130547">MEWPPVLLFFVFHLWVYGCFGCSHAERSALLELKSSMNIPSYFVTSWGRGHCCSWDIVTCNSSTGRVIELELRYKRFFDTDLGDWYLNASLLLPFDELRSLDLSYNKMKGLIDEQAFKRWSRVSKLEELLLGNNILNNTILPHVGAFKFLKILDVGHNKFQGPLPTRGLCKLKNLQELDLSFNEFEGAIPYCLGSLTSLQRLQLSYNQFSGKIPMLSIANLTSLVHFSVTNNSLSGLVSLSSFAHFSKLEDIDLSNNDLEVETEYPPWNATFQLESLRLSNCRLNKHTGGIPYFLYNQHDLIELDLSHNHLLGKFSIGLLKNKTSLETLNLKNNSLSGSFHLPLDSNGSAMSSLDISNNYFTGQLPFNMGTFFPDLGELRMSRNSFQGSIPPSLGDMWSLGTLDLSHNNLSGEVPDHLFDKCVSLQVLMLSNNSLQGKIFSISSNLTGLMYLYLDSNHFMGTIPPSLFNASLLGLDIGDNQISGKIPSPLGYLSHLFGYLSHLSTLILRENHLDGMIPYEFCKLEELRFLDLSDNRLSGPIPSCFNLTNLQHMHLEKNAFSGLIPKALSGCLSIISLNIRYNSMVGVIPVWIGELSKLRLLLLRGNNLHGHIPIELCQLKNLSLLDLSDNDLSGSLPSCINNLTFGRSTILDNAFRVRGKVVATEGHPDGLYPFVDYEVTDELTRVEFITKRILNSYNGGLLKFMSGIDFSCNQLSGEIPLELGQLSGLHSLNLSYNQLSGPIPATFKNLTQIESLDLSYNRLNGTIPSELTELYFLAVFSVAHNNLSGSTPDMKSQFATFNESSYVGNPLLCGLPLNKSCISTTPTMQAPKEEEDDGDNGLVYFYASFIGSYSVFLLGTVAVLYFTSQRRALLLCGGFGCFEKEKSALLELKLSINHPNGTSFPSWRGGTDCCTWDGVKCNSRTARVIELDLSGSRDTDLGDWYLNASLLLPFEKLQSLVINYNYLTGFIDGEALNRSSILSKLEELDLSYNSLNETILPFLAALKSLKKLELGEKICPNVLLLLSFLLACIVLRILIMIFQSVFPPAIETLTSLRTIEFSWNGFNDPQSIQEEADVFFSIPLGFCKLKDLQRLDLSYNYFKGPIPLCLSNLTSLQLLNLSNNGFSGMLQTSTTGNDESQGPLPIKGMLKCFALIMLSFILHVLFLLFSL</sequence>
<evidence type="ECO:0000256" key="6">
    <source>
        <dbReference type="ARBA" id="ARBA00022729"/>
    </source>
</evidence>
<dbReference type="OrthoDB" id="4691307at2759"/>
<keyword evidence="4" id="KW-0433">Leucine-rich repeat</keyword>
<evidence type="ECO:0000256" key="12">
    <source>
        <dbReference type="SAM" id="SignalP"/>
    </source>
</evidence>
<comment type="subcellular location">
    <subcellularLocation>
        <location evidence="1">Cell membrane</location>
        <topology evidence="1">Single-pass type I membrane protein</topology>
    </subcellularLocation>
</comment>
<feature type="signal peptide" evidence="12">
    <location>
        <begin position="1"/>
        <end position="21"/>
    </location>
</feature>
<keyword evidence="5 11" id="KW-0812">Transmembrane</keyword>
<dbReference type="Pfam" id="PF00560">
    <property type="entry name" value="LRR_1"/>
    <property type="match status" value="5"/>
</dbReference>
<feature type="transmembrane region" description="Helical" evidence="11">
    <location>
        <begin position="1022"/>
        <end position="1046"/>
    </location>
</feature>
<dbReference type="FunFam" id="3.80.10.10:FF:000111">
    <property type="entry name" value="LRR receptor-like serine/threonine-protein kinase ERECTA"/>
    <property type="match status" value="1"/>
</dbReference>
<feature type="chain" id="PRO_5018602008" evidence="12">
    <location>
        <begin position="22"/>
        <end position="1171"/>
    </location>
</feature>
<keyword evidence="14" id="KW-0808">Transferase</keyword>
<dbReference type="SUPFAM" id="SSF52058">
    <property type="entry name" value="L domain-like"/>
    <property type="match status" value="3"/>
</dbReference>
<dbReference type="EMBL" id="QPKB01000002">
    <property type="protein sequence ID" value="RWR75563.1"/>
    <property type="molecule type" value="Genomic_DNA"/>
</dbReference>
<dbReference type="STRING" id="337451.A0A3S3MFS1"/>
<evidence type="ECO:0000256" key="7">
    <source>
        <dbReference type="ARBA" id="ARBA00022737"/>
    </source>
</evidence>
<evidence type="ECO:0000256" key="8">
    <source>
        <dbReference type="ARBA" id="ARBA00022989"/>
    </source>
</evidence>
<dbReference type="PRINTS" id="PR00019">
    <property type="entry name" value="LEURICHRPT"/>
</dbReference>
<dbReference type="InterPro" id="IPR051502">
    <property type="entry name" value="RLP_Defense_Trigger"/>
</dbReference>
<dbReference type="SMART" id="SM00365">
    <property type="entry name" value="LRR_SD22"/>
    <property type="match status" value="7"/>
</dbReference>
<name>A0A3S3MFS1_9MAGN</name>
<dbReference type="GO" id="GO:0005886">
    <property type="term" value="C:plasma membrane"/>
    <property type="evidence" value="ECO:0007669"/>
    <property type="project" value="UniProtKB-SubCell"/>
</dbReference>
<dbReference type="GO" id="GO:0016301">
    <property type="term" value="F:kinase activity"/>
    <property type="evidence" value="ECO:0007669"/>
    <property type="project" value="UniProtKB-KW"/>
</dbReference>
<keyword evidence="9 11" id="KW-0472">Membrane</keyword>
<reference evidence="14 15" key="1">
    <citation type="journal article" date="2019" name="Nat. Plants">
        <title>Stout camphor tree genome fills gaps in understanding of flowering plant genome evolution.</title>
        <authorList>
            <person name="Chaw S.M."/>
            <person name="Liu Y.C."/>
            <person name="Wu Y.W."/>
            <person name="Wang H.Y."/>
            <person name="Lin C.I."/>
            <person name="Wu C.S."/>
            <person name="Ke H.M."/>
            <person name="Chang L.Y."/>
            <person name="Hsu C.Y."/>
            <person name="Yang H.T."/>
            <person name="Sudianto E."/>
            <person name="Hsu M.H."/>
            <person name="Wu K.P."/>
            <person name="Wang L.N."/>
            <person name="Leebens-Mack J.H."/>
            <person name="Tsai I.J."/>
        </authorList>
    </citation>
    <scope>NUCLEOTIDE SEQUENCE [LARGE SCALE GENOMIC DNA]</scope>
    <source>
        <strain evidence="15">cv. Chaw 1501</strain>
        <tissue evidence="14">Young leaves</tissue>
    </source>
</reference>
<evidence type="ECO:0000256" key="11">
    <source>
        <dbReference type="SAM" id="Phobius"/>
    </source>
</evidence>
<dbReference type="PROSITE" id="PS51450">
    <property type="entry name" value="LRR"/>
    <property type="match status" value="1"/>
</dbReference>
<dbReference type="FunFam" id="3.80.10.10:FF:000041">
    <property type="entry name" value="LRR receptor-like serine/threonine-protein kinase ERECTA"/>
    <property type="match status" value="1"/>
</dbReference>
<keyword evidence="6 12" id="KW-0732">Signal</keyword>
<dbReference type="InterPro" id="IPR013210">
    <property type="entry name" value="LRR_N_plant-typ"/>
</dbReference>
<proteinExistence type="inferred from homology"/>
<evidence type="ECO:0000313" key="14">
    <source>
        <dbReference type="EMBL" id="RWR75563.1"/>
    </source>
</evidence>
<dbReference type="Pfam" id="PF08263">
    <property type="entry name" value="LRRNT_2"/>
    <property type="match status" value="2"/>
</dbReference>
<dbReference type="PANTHER" id="PTHR48062:SF21">
    <property type="entry name" value="RECEPTOR-LIKE PROTEIN 12"/>
    <property type="match status" value="1"/>
</dbReference>
<keyword evidence="15" id="KW-1185">Reference proteome</keyword>
<feature type="transmembrane region" description="Helical" evidence="11">
    <location>
        <begin position="1148"/>
        <end position="1169"/>
    </location>
</feature>
<dbReference type="FunFam" id="3.80.10.10:FF:000095">
    <property type="entry name" value="LRR receptor-like serine/threonine-protein kinase GSO1"/>
    <property type="match status" value="1"/>
</dbReference>
<keyword evidence="10" id="KW-0325">Glycoprotein</keyword>
<feature type="domain" description="Leucine-rich repeat-containing N-terminal plant-type" evidence="13">
    <location>
        <begin position="25"/>
        <end position="61"/>
    </location>
</feature>
<keyword evidence="14" id="KW-0418">Kinase</keyword>
<dbReference type="Gene3D" id="3.80.10.10">
    <property type="entry name" value="Ribonuclease Inhibitor"/>
    <property type="match status" value="6"/>
</dbReference>
<feature type="transmembrane region" description="Helical" evidence="11">
    <location>
        <begin position="843"/>
        <end position="866"/>
    </location>
</feature>
<evidence type="ECO:0000256" key="9">
    <source>
        <dbReference type="ARBA" id="ARBA00023136"/>
    </source>
</evidence>
<comment type="similarity">
    <text evidence="2">Belongs to the RLP family.</text>
</comment>
<dbReference type="InterPro" id="IPR032675">
    <property type="entry name" value="LRR_dom_sf"/>
</dbReference>
<evidence type="ECO:0000256" key="4">
    <source>
        <dbReference type="ARBA" id="ARBA00022614"/>
    </source>
</evidence>
<evidence type="ECO:0000256" key="3">
    <source>
        <dbReference type="ARBA" id="ARBA00022475"/>
    </source>
</evidence>
<keyword evidence="14" id="KW-0675">Receptor</keyword>
<dbReference type="PANTHER" id="PTHR48062">
    <property type="entry name" value="RECEPTOR-LIKE PROTEIN 14"/>
    <property type="match status" value="1"/>
</dbReference>
<dbReference type="AlphaFoldDB" id="A0A3S3MFS1"/>
<keyword evidence="7" id="KW-0677">Repeat</keyword>
<evidence type="ECO:0000256" key="1">
    <source>
        <dbReference type="ARBA" id="ARBA00004251"/>
    </source>
</evidence>
<dbReference type="InterPro" id="IPR003591">
    <property type="entry name" value="Leu-rich_rpt_typical-subtyp"/>
</dbReference>
<dbReference type="SMART" id="SM00369">
    <property type="entry name" value="LRR_TYP"/>
    <property type="match status" value="14"/>
</dbReference>
<organism evidence="14 15">
    <name type="scientific">Cinnamomum micranthum f. kanehirae</name>
    <dbReference type="NCBI Taxonomy" id="337451"/>
    <lineage>
        <taxon>Eukaryota</taxon>
        <taxon>Viridiplantae</taxon>
        <taxon>Streptophyta</taxon>
        <taxon>Embryophyta</taxon>
        <taxon>Tracheophyta</taxon>
        <taxon>Spermatophyta</taxon>
        <taxon>Magnoliopsida</taxon>
        <taxon>Magnoliidae</taxon>
        <taxon>Laurales</taxon>
        <taxon>Lauraceae</taxon>
        <taxon>Cinnamomum</taxon>
    </lineage>
</organism>
<protein>
    <submittedName>
        <fullName evidence="14">LRR receptor-like serine/threonine-protein kinase GSO2</fullName>
    </submittedName>
</protein>
<accession>A0A3S3MFS1</accession>
<keyword evidence="8 11" id="KW-1133">Transmembrane helix</keyword>
<dbReference type="InterPro" id="IPR001611">
    <property type="entry name" value="Leu-rich_rpt"/>
</dbReference>
<gene>
    <name evidence="14" type="ORF">CKAN_00395100</name>
</gene>
<evidence type="ECO:0000259" key="13">
    <source>
        <dbReference type="Pfam" id="PF08263"/>
    </source>
</evidence>